<organism evidence="1 2">
    <name type="scientific">Saccharobesus litoralis</name>
    <dbReference type="NCBI Taxonomy" id="2172099"/>
    <lineage>
        <taxon>Bacteria</taxon>
        <taxon>Pseudomonadati</taxon>
        <taxon>Pseudomonadota</taxon>
        <taxon>Gammaproteobacteria</taxon>
        <taxon>Alteromonadales</taxon>
        <taxon>Alteromonadaceae</taxon>
        <taxon>Saccharobesus</taxon>
    </lineage>
</organism>
<dbReference type="Proteomes" id="UP000244441">
    <property type="component" value="Chromosome"/>
</dbReference>
<accession>A0A2S0VP10</accession>
<dbReference type="RefSeq" id="WP_108601994.1">
    <property type="nucleotide sequence ID" value="NZ_CP026604.1"/>
</dbReference>
<dbReference type="AlphaFoldDB" id="A0A2S0VP10"/>
<dbReference type="KEGG" id="cate:C2869_05450"/>
<name>A0A2S0VP10_9ALTE</name>
<dbReference type="EMBL" id="CP026604">
    <property type="protein sequence ID" value="AWB65922.1"/>
    <property type="molecule type" value="Genomic_DNA"/>
</dbReference>
<keyword evidence="2" id="KW-1185">Reference proteome</keyword>
<evidence type="ECO:0000313" key="2">
    <source>
        <dbReference type="Proteomes" id="UP000244441"/>
    </source>
</evidence>
<gene>
    <name evidence="1" type="ORF">C2869_05450</name>
</gene>
<evidence type="ECO:0000313" key="1">
    <source>
        <dbReference type="EMBL" id="AWB65922.1"/>
    </source>
</evidence>
<sequence>MKRAEDELLFYCTDLNLDCSAYKLNGLVKDDGDLRVYEWVANDDPNYILHVRVPYRRIGDATFGLIGADVTVGSIGR</sequence>
<reference evidence="1 2" key="1">
    <citation type="submission" date="2018-01" db="EMBL/GenBank/DDBJ databases">
        <title>Genome sequence of a Cantenovulum-like bacteria.</title>
        <authorList>
            <person name="Tan W.R."/>
            <person name="Lau N.-S."/>
            <person name="Go F."/>
            <person name="Amirul A.-A.A."/>
        </authorList>
    </citation>
    <scope>NUCLEOTIDE SEQUENCE [LARGE SCALE GENOMIC DNA]</scope>
    <source>
        <strain evidence="1 2">CCB-QB4</strain>
    </source>
</reference>
<proteinExistence type="predicted"/>
<protein>
    <submittedName>
        <fullName evidence="1">Uncharacterized protein</fullName>
    </submittedName>
</protein>